<dbReference type="Proteomes" id="UP000265040">
    <property type="component" value="Chromosome 18"/>
</dbReference>
<keyword evidence="3" id="KW-0472">Membrane</keyword>
<keyword evidence="6" id="KW-0393">Immunoglobulin domain</keyword>
<dbReference type="GO" id="GO:1903037">
    <property type="term" value="P:regulation of leukocyte cell-cell adhesion"/>
    <property type="evidence" value="ECO:0007669"/>
    <property type="project" value="UniProtKB-ARBA"/>
</dbReference>
<evidence type="ECO:0000313" key="10">
    <source>
        <dbReference type="Proteomes" id="UP000265040"/>
    </source>
</evidence>
<dbReference type="FunFam" id="2.60.40.10:FF:000142">
    <property type="entry name" value="V-set domain-containing T-cell activation inhibitor 1"/>
    <property type="match status" value="1"/>
</dbReference>
<keyword evidence="5" id="KW-0325">Glycoprotein</keyword>
<organism evidence="9 10">
    <name type="scientific">Anabas testudineus</name>
    <name type="common">Climbing perch</name>
    <name type="synonym">Anthias testudineus</name>
    <dbReference type="NCBI Taxonomy" id="64144"/>
    <lineage>
        <taxon>Eukaryota</taxon>
        <taxon>Metazoa</taxon>
        <taxon>Chordata</taxon>
        <taxon>Craniata</taxon>
        <taxon>Vertebrata</taxon>
        <taxon>Euteleostomi</taxon>
        <taxon>Actinopterygii</taxon>
        <taxon>Neopterygii</taxon>
        <taxon>Teleostei</taxon>
        <taxon>Neoteleostei</taxon>
        <taxon>Acanthomorphata</taxon>
        <taxon>Anabantaria</taxon>
        <taxon>Anabantiformes</taxon>
        <taxon>Anabantoidei</taxon>
        <taxon>Anabantidae</taxon>
        <taxon>Anabas</taxon>
    </lineage>
</organism>
<keyword evidence="4" id="KW-1015">Disulfide bond</keyword>
<dbReference type="Gene3D" id="2.60.40.10">
    <property type="entry name" value="Immunoglobulins"/>
    <property type="match status" value="1"/>
</dbReference>
<dbReference type="GO" id="GO:0050863">
    <property type="term" value="P:regulation of T cell activation"/>
    <property type="evidence" value="ECO:0007669"/>
    <property type="project" value="UniProtKB-ARBA"/>
</dbReference>
<dbReference type="InterPro" id="IPR013783">
    <property type="entry name" value="Ig-like_fold"/>
</dbReference>
<evidence type="ECO:0000256" key="2">
    <source>
        <dbReference type="ARBA" id="ARBA00022729"/>
    </source>
</evidence>
<evidence type="ECO:0000256" key="7">
    <source>
        <dbReference type="SAM" id="MobiDB-lite"/>
    </source>
</evidence>
<dbReference type="PANTHER" id="PTHR24100:SF151">
    <property type="entry name" value="ICOS LIGAND"/>
    <property type="match status" value="1"/>
</dbReference>
<keyword evidence="2" id="KW-0732">Signal</keyword>
<dbReference type="Pfam" id="PF07686">
    <property type="entry name" value="V-set"/>
    <property type="match status" value="1"/>
</dbReference>
<accession>A0A7N6BKH5</accession>
<dbReference type="InterPro" id="IPR013106">
    <property type="entry name" value="Ig_V-set"/>
</dbReference>
<evidence type="ECO:0000256" key="4">
    <source>
        <dbReference type="ARBA" id="ARBA00023157"/>
    </source>
</evidence>
<proteinExistence type="predicted"/>
<dbReference type="InterPro" id="IPR003599">
    <property type="entry name" value="Ig_sub"/>
</dbReference>
<evidence type="ECO:0000313" key="9">
    <source>
        <dbReference type="Ensembl" id="ENSATEP00000064328.1"/>
    </source>
</evidence>
<feature type="region of interest" description="Disordered" evidence="7">
    <location>
        <begin position="166"/>
        <end position="186"/>
    </location>
</feature>
<dbReference type="SMART" id="SM00409">
    <property type="entry name" value="IG"/>
    <property type="match status" value="1"/>
</dbReference>
<evidence type="ECO:0000256" key="1">
    <source>
        <dbReference type="ARBA" id="ARBA00004370"/>
    </source>
</evidence>
<dbReference type="PANTHER" id="PTHR24100">
    <property type="entry name" value="BUTYROPHILIN"/>
    <property type="match status" value="1"/>
</dbReference>
<protein>
    <recommendedName>
        <fullName evidence="8">Ig-like domain-containing protein</fullName>
    </recommendedName>
</protein>
<evidence type="ECO:0000256" key="3">
    <source>
        <dbReference type="ARBA" id="ARBA00023136"/>
    </source>
</evidence>
<evidence type="ECO:0000256" key="6">
    <source>
        <dbReference type="ARBA" id="ARBA00023319"/>
    </source>
</evidence>
<keyword evidence="10" id="KW-1185">Reference proteome</keyword>
<dbReference type="InterPro" id="IPR050504">
    <property type="entry name" value="IgSF_BTN/MOG"/>
</dbReference>
<dbReference type="AlphaFoldDB" id="A0A7N6BKH5"/>
<dbReference type="GeneTree" id="ENSGT01050000244843"/>
<comment type="subcellular location">
    <subcellularLocation>
        <location evidence="1">Membrane</location>
    </subcellularLocation>
</comment>
<dbReference type="InParanoid" id="A0A7N6BKH5"/>
<reference evidence="9" key="2">
    <citation type="submission" date="2025-08" db="UniProtKB">
        <authorList>
            <consortium name="Ensembl"/>
        </authorList>
    </citation>
    <scope>IDENTIFICATION</scope>
</reference>
<dbReference type="SUPFAM" id="SSF48726">
    <property type="entry name" value="Immunoglobulin"/>
    <property type="match status" value="1"/>
</dbReference>
<feature type="domain" description="Ig-like" evidence="8">
    <location>
        <begin position="43"/>
        <end position="120"/>
    </location>
</feature>
<dbReference type="OrthoDB" id="10012075at2759"/>
<dbReference type="InterPro" id="IPR003598">
    <property type="entry name" value="Ig_sub2"/>
</dbReference>
<dbReference type="Ensembl" id="ENSATET00000048623.1">
    <property type="protein sequence ID" value="ENSATEP00000064328.1"/>
    <property type="gene ID" value="ENSATEG00000028439.1"/>
</dbReference>
<dbReference type="GO" id="GO:0005102">
    <property type="term" value="F:signaling receptor binding"/>
    <property type="evidence" value="ECO:0007669"/>
    <property type="project" value="TreeGrafter"/>
</dbReference>
<dbReference type="GO" id="GO:0001817">
    <property type="term" value="P:regulation of cytokine production"/>
    <property type="evidence" value="ECO:0007669"/>
    <property type="project" value="TreeGrafter"/>
</dbReference>
<dbReference type="InterPro" id="IPR007110">
    <property type="entry name" value="Ig-like_dom"/>
</dbReference>
<name>A0A7N6BKH5_ANATE</name>
<sequence length="198" mass="22235">CVFIKGRTAFSNTSNIITLIGLKVGTLLSNVTGSHEPVRAVVGDDVILPCHLEPPFDVTTLRVDWTFNGDLTVHRDDPDSQHKKFKHRTSLFHDELHKGNISLKLTNVSETDAGNYTCYVPRLKSRGSAILIVGEYRQTNTNLKIKFKCFIFRTFLCNTVYNADNVDNTDNTNNTDNTDKTTPTTVVLEHPVSLNQLR</sequence>
<dbReference type="GO" id="GO:0050852">
    <property type="term" value="P:T cell receptor signaling pathway"/>
    <property type="evidence" value="ECO:0007669"/>
    <property type="project" value="TreeGrafter"/>
</dbReference>
<evidence type="ECO:0000256" key="5">
    <source>
        <dbReference type="ARBA" id="ARBA00023180"/>
    </source>
</evidence>
<evidence type="ECO:0000259" key="8">
    <source>
        <dbReference type="PROSITE" id="PS50835"/>
    </source>
</evidence>
<dbReference type="SMART" id="SM00408">
    <property type="entry name" value="IGc2"/>
    <property type="match status" value="1"/>
</dbReference>
<dbReference type="PROSITE" id="PS50835">
    <property type="entry name" value="IG_LIKE"/>
    <property type="match status" value="1"/>
</dbReference>
<reference evidence="9" key="1">
    <citation type="submission" date="2021-04" db="EMBL/GenBank/DDBJ databases">
        <authorList>
            <consortium name="Wellcome Sanger Institute Data Sharing"/>
        </authorList>
    </citation>
    <scope>NUCLEOTIDE SEQUENCE [LARGE SCALE GENOMIC DNA]</scope>
</reference>
<dbReference type="InterPro" id="IPR036179">
    <property type="entry name" value="Ig-like_dom_sf"/>
</dbReference>
<dbReference type="GO" id="GO:0009897">
    <property type="term" value="C:external side of plasma membrane"/>
    <property type="evidence" value="ECO:0007669"/>
    <property type="project" value="TreeGrafter"/>
</dbReference>
<reference evidence="9" key="3">
    <citation type="submission" date="2025-09" db="UniProtKB">
        <authorList>
            <consortium name="Ensembl"/>
        </authorList>
    </citation>
    <scope>IDENTIFICATION</scope>
</reference>